<keyword evidence="5" id="KW-0732">Signal</keyword>
<dbReference type="PROSITE" id="PS50056">
    <property type="entry name" value="TYR_PHOSPHATASE_2"/>
    <property type="match status" value="1"/>
</dbReference>
<keyword evidence="9 17" id="KW-1133">Transmembrane helix</keyword>
<dbReference type="SUPFAM" id="SSF49265">
    <property type="entry name" value="Fibronectin type III"/>
    <property type="match status" value="5"/>
</dbReference>
<dbReference type="InterPro" id="IPR000242">
    <property type="entry name" value="PTP_cat"/>
</dbReference>
<comment type="similarity">
    <text evidence="2">Belongs to the protein-tyrosine phosphatase family. Receptor class 2A subfamily.</text>
</comment>
<keyword evidence="12" id="KW-0675">Receptor</keyword>
<evidence type="ECO:0000256" key="15">
    <source>
        <dbReference type="ARBA" id="ARBA00051722"/>
    </source>
</evidence>
<keyword evidence="10 17" id="KW-0472">Membrane</keyword>
<dbReference type="FunFam" id="3.90.190.10:FF:000001">
    <property type="entry name" value="Receptor-type tyrosine-protein phosphatase F isoform A"/>
    <property type="match status" value="1"/>
</dbReference>
<dbReference type="Pfam" id="PF00041">
    <property type="entry name" value="fn3"/>
    <property type="match status" value="6"/>
</dbReference>
<dbReference type="PROSITE" id="PS50853">
    <property type="entry name" value="FN3"/>
    <property type="match status" value="5"/>
</dbReference>
<dbReference type="SMART" id="SM00409">
    <property type="entry name" value="IG"/>
    <property type="match status" value="3"/>
</dbReference>
<dbReference type="PROSITE" id="PS50835">
    <property type="entry name" value="IG_LIKE"/>
    <property type="match status" value="3"/>
</dbReference>
<evidence type="ECO:0000256" key="13">
    <source>
        <dbReference type="ARBA" id="ARBA00023180"/>
    </source>
</evidence>
<dbReference type="InterPro" id="IPR036116">
    <property type="entry name" value="FN3_sf"/>
</dbReference>
<evidence type="ECO:0000256" key="7">
    <source>
        <dbReference type="ARBA" id="ARBA00022801"/>
    </source>
</evidence>
<dbReference type="SUPFAM" id="SSF48726">
    <property type="entry name" value="Immunoglobulin"/>
    <property type="match status" value="3"/>
</dbReference>
<keyword evidence="4 17" id="KW-0812">Transmembrane</keyword>
<evidence type="ECO:0000256" key="9">
    <source>
        <dbReference type="ARBA" id="ARBA00022989"/>
    </source>
</evidence>
<dbReference type="InterPro" id="IPR003598">
    <property type="entry name" value="Ig_sub2"/>
</dbReference>
<evidence type="ECO:0000256" key="16">
    <source>
        <dbReference type="SAM" id="MobiDB-lite"/>
    </source>
</evidence>
<feature type="domain" description="Fibronectin type-III" evidence="21">
    <location>
        <begin position="868"/>
        <end position="952"/>
    </location>
</feature>
<keyword evidence="7" id="KW-0378">Hydrolase</keyword>
<dbReference type="GO" id="GO:0005886">
    <property type="term" value="C:plasma membrane"/>
    <property type="evidence" value="ECO:0007669"/>
    <property type="project" value="UniProtKB-ARBA"/>
</dbReference>
<dbReference type="FunFam" id="2.60.40.10:FF:000027">
    <property type="entry name" value="receptor-type tyrosine-protein phosphatase delta isoform X1"/>
    <property type="match status" value="1"/>
</dbReference>
<dbReference type="FunFam" id="2.60.40.10:FF:000010">
    <property type="entry name" value="receptor-type tyrosine-protein phosphatase delta isoform X1"/>
    <property type="match status" value="1"/>
</dbReference>
<feature type="domain" description="Fibronectin type-III" evidence="21">
    <location>
        <begin position="476"/>
        <end position="575"/>
    </location>
</feature>
<dbReference type="Pfam" id="PF07679">
    <property type="entry name" value="I-set"/>
    <property type="match status" value="1"/>
</dbReference>
<keyword evidence="8" id="KW-0904">Protein phosphatase</keyword>
<organism evidence="22 23">
    <name type="scientific">Cyprinus carpio</name>
    <name type="common">Common carp</name>
    <dbReference type="NCBI Taxonomy" id="7962"/>
    <lineage>
        <taxon>Eukaryota</taxon>
        <taxon>Metazoa</taxon>
        <taxon>Chordata</taxon>
        <taxon>Craniata</taxon>
        <taxon>Vertebrata</taxon>
        <taxon>Euteleostomi</taxon>
        <taxon>Actinopterygii</taxon>
        <taxon>Neopterygii</taxon>
        <taxon>Teleostei</taxon>
        <taxon>Ostariophysi</taxon>
        <taxon>Cypriniformes</taxon>
        <taxon>Cyprinidae</taxon>
        <taxon>Cyprininae</taxon>
        <taxon>Cyprinus</taxon>
    </lineage>
</organism>
<proteinExistence type="inferred from homology"/>
<protein>
    <recommendedName>
        <fullName evidence="3">protein-tyrosine-phosphatase</fullName>
        <ecNumber evidence="3">3.1.3.48</ecNumber>
    </recommendedName>
</protein>
<dbReference type="InterPro" id="IPR036179">
    <property type="entry name" value="Ig-like_dom_sf"/>
</dbReference>
<feature type="domain" description="Tyrosine-protein phosphatase" evidence="18">
    <location>
        <begin position="1173"/>
        <end position="1428"/>
    </location>
</feature>
<reference evidence="22" key="1">
    <citation type="submission" date="2025-08" db="UniProtKB">
        <authorList>
            <consortium name="Ensembl"/>
        </authorList>
    </citation>
    <scope>IDENTIFICATION</scope>
</reference>
<dbReference type="InterPro" id="IPR003595">
    <property type="entry name" value="Tyr_Pase_cat"/>
</dbReference>
<evidence type="ECO:0000256" key="14">
    <source>
        <dbReference type="ARBA" id="ARBA00023319"/>
    </source>
</evidence>
<dbReference type="CDD" id="cd00063">
    <property type="entry name" value="FN3"/>
    <property type="match status" value="7"/>
</dbReference>
<dbReference type="Pfam" id="PF00102">
    <property type="entry name" value="Y_phosphatase"/>
    <property type="match status" value="2"/>
</dbReference>
<feature type="domain" description="Ig-like" evidence="20">
    <location>
        <begin position="114"/>
        <end position="197"/>
    </location>
</feature>
<feature type="domain" description="Ig-like" evidence="20">
    <location>
        <begin position="211"/>
        <end position="293"/>
    </location>
</feature>
<dbReference type="InterPro" id="IPR050713">
    <property type="entry name" value="RTP_Phos/Ushers"/>
</dbReference>
<evidence type="ECO:0000259" key="19">
    <source>
        <dbReference type="PROSITE" id="PS50056"/>
    </source>
</evidence>
<dbReference type="InterPro" id="IPR003599">
    <property type="entry name" value="Ig_sub"/>
</dbReference>
<feature type="domain" description="Ig-like" evidence="20">
    <location>
        <begin position="12"/>
        <end position="102"/>
    </location>
</feature>
<accession>A0A8C2H2F0</accession>
<keyword evidence="13" id="KW-0325">Glycoprotein</keyword>
<dbReference type="Gene3D" id="3.90.190.10">
    <property type="entry name" value="Protein tyrosine phosphatase superfamily"/>
    <property type="match status" value="2"/>
</dbReference>
<dbReference type="InterPro" id="IPR029021">
    <property type="entry name" value="Prot-tyrosine_phosphatase-like"/>
</dbReference>
<dbReference type="SMART" id="SM00194">
    <property type="entry name" value="PTPc"/>
    <property type="match status" value="2"/>
</dbReference>
<dbReference type="CDD" id="cd05739">
    <property type="entry name" value="IgI_3_RPTP_IIa_LAR_like"/>
    <property type="match status" value="1"/>
</dbReference>
<evidence type="ECO:0000259" key="18">
    <source>
        <dbReference type="PROSITE" id="PS50055"/>
    </source>
</evidence>
<dbReference type="EC" id="3.1.3.48" evidence="3"/>
<keyword evidence="6" id="KW-0677">Repeat</keyword>
<keyword evidence="11" id="KW-1015">Disulfide bond</keyword>
<evidence type="ECO:0000256" key="17">
    <source>
        <dbReference type="SAM" id="Phobius"/>
    </source>
</evidence>
<evidence type="ECO:0000256" key="6">
    <source>
        <dbReference type="ARBA" id="ARBA00022737"/>
    </source>
</evidence>
<dbReference type="InterPro" id="IPR013783">
    <property type="entry name" value="Ig-like_fold"/>
</dbReference>
<feature type="domain" description="Fibronectin type-III" evidence="21">
    <location>
        <begin position="765"/>
        <end position="864"/>
    </location>
</feature>
<dbReference type="PROSITE" id="PS50055">
    <property type="entry name" value="TYR_PHOSPHATASE_PTP"/>
    <property type="match status" value="2"/>
</dbReference>
<dbReference type="GO" id="GO:0004725">
    <property type="term" value="F:protein tyrosine phosphatase activity"/>
    <property type="evidence" value="ECO:0007669"/>
    <property type="project" value="UniProtKB-EC"/>
</dbReference>
<feature type="domain" description="Tyrosine-protein phosphatase" evidence="18">
    <location>
        <begin position="1460"/>
        <end position="1672"/>
    </location>
</feature>
<dbReference type="SMART" id="SM00408">
    <property type="entry name" value="IGc2"/>
    <property type="match status" value="3"/>
</dbReference>
<dbReference type="FunFam" id="2.60.40.10:FF:000066">
    <property type="entry name" value="receptor-type tyrosine-protein phosphatase delta isoform X1"/>
    <property type="match status" value="1"/>
</dbReference>
<dbReference type="FunFam" id="2.60.40.10:FF:000023">
    <property type="entry name" value="receptor-type tyrosine-protein phosphatase delta isoform X2"/>
    <property type="match status" value="1"/>
</dbReference>
<dbReference type="SUPFAM" id="SSF52799">
    <property type="entry name" value="(Phosphotyrosine protein) phosphatases II"/>
    <property type="match status" value="2"/>
</dbReference>
<dbReference type="GO" id="GO:0050808">
    <property type="term" value="P:synapse organization"/>
    <property type="evidence" value="ECO:0007669"/>
    <property type="project" value="UniProtKB-ARBA"/>
</dbReference>
<evidence type="ECO:0000313" key="22">
    <source>
        <dbReference type="Ensembl" id="ENSCCRP00020013662.1"/>
    </source>
</evidence>
<dbReference type="PRINTS" id="PR00700">
    <property type="entry name" value="PRTYPHPHTASE"/>
</dbReference>
<dbReference type="FunFam" id="3.90.190.10:FF:000002">
    <property type="entry name" value="receptor-type tyrosine-protein phosphatase delta isoform X2"/>
    <property type="match status" value="1"/>
</dbReference>
<evidence type="ECO:0000256" key="12">
    <source>
        <dbReference type="ARBA" id="ARBA00023170"/>
    </source>
</evidence>
<dbReference type="SMART" id="SM00060">
    <property type="entry name" value="FN3"/>
    <property type="match status" value="7"/>
</dbReference>
<dbReference type="InterPro" id="IPR003961">
    <property type="entry name" value="FN3_dom"/>
</dbReference>
<evidence type="ECO:0000256" key="11">
    <source>
        <dbReference type="ARBA" id="ARBA00023157"/>
    </source>
</evidence>
<evidence type="ECO:0000259" key="21">
    <source>
        <dbReference type="PROSITE" id="PS50853"/>
    </source>
</evidence>
<evidence type="ECO:0000256" key="4">
    <source>
        <dbReference type="ARBA" id="ARBA00022692"/>
    </source>
</evidence>
<dbReference type="PANTHER" id="PTHR46957:SF6">
    <property type="entry name" value="PROTEIN-TYROSINE-PHOSPHATASE"/>
    <property type="match status" value="1"/>
</dbReference>
<feature type="transmembrane region" description="Helical" evidence="17">
    <location>
        <begin position="1082"/>
        <end position="1106"/>
    </location>
</feature>
<name>A0A8C2H2F0_CYPCA</name>
<dbReference type="SMART" id="SM00404">
    <property type="entry name" value="PTPc_motif"/>
    <property type="match status" value="1"/>
</dbReference>
<dbReference type="PANTHER" id="PTHR46957">
    <property type="entry name" value="CYTOKINE RECEPTOR"/>
    <property type="match status" value="1"/>
</dbReference>
<dbReference type="CDD" id="cd05738">
    <property type="entry name" value="IgI_2_RPTP_IIa_LAR_like"/>
    <property type="match status" value="1"/>
</dbReference>
<dbReference type="InterPro" id="IPR016130">
    <property type="entry name" value="Tyr_Pase_AS"/>
</dbReference>
<dbReference type="Proteomes" id="UP000694701">
    <property type="component" value="Unplaced"/>
</dbReference>
<dbReference type="InterPro" id="IPR000387">
    <property type="entry name" value="Tyr_Pase_dom"/>
</dbReference>
<evidence type="ECO:0000259" key="20">
    <source>
        <dbReference type="PROSITE" id="PS50835"/>
    </source>
</evidence>
<dbReference type="InterPro" id="IPR013098">
    <property type="entry name" value="Ig_I-set"/>
</dbReference>
<evidence type="ECO:0000256" key="8">
    <source>
        <dbReference type="ARBA" id="ARBA00022912"/>
    </source>
</evidence>
<sequence length="1672" mass="186874">MPLYLLWTNMAPRFTKIPTDQIGVSGGVVSFVCQAAGDPKPQVFWNKKGKKVNSQRIETIEFDEGAGAVLRIQPLRAPRDENVYECVAKNTEGEIAVTSKLSIIREDLLPFGFPSIDMGPQLKVVERTRTATMLCAASGIPDPEISWFKDFLPVEPALSQGRIKQLRSGAQQIERSEETDQGQYECVASNSQGVRYSSPANLYVRVRRVPPRFTIPPVSHEIMPGGSVNITCVAVGSPMPYVKWMLNSEDLTPEDEMPVGRNVLELNGVRESANYTCVAMSSLGIIESVAQVIVKSLPRAPGTPIVTETTPTSITITWDSGNPDPVSHYIIQYRAKSPDSKYETVDSITTTRYSIGGLYPNTEYEIRVSAVSNAFVICVSVPGQPGKFRVGKVTDTSVELTWESAYSKEPVKAYELIYKAPELEKRNFEPRTSYVVEGLRANTEYTFSLAAVSNKGIGAFTNEINQRTAQAKPSVPPGELRCSSAGSTSLSVSWAPAPEDQQNAALLGYEVRYGVSGSDAGEFDSLQTLRLEPDSGQTLLTGLRRWSLYRVTVTAITEQGSGPESTAVECRTDEDVPGAPPRQVEVQPINSTSVKVSWRSVLPGQQNGQIRGYQVHYALMENGESQGMPRIKDLMLDDEQLMLEDLQPETLYSISVAAYTIKGDGAQSVAHLVQTPVLVNETSAVLIWTPQQSSNPLLEILGFRLTYSFKNDSQSVSLDFRPEERQHNVTGLRPGGVYSFLLAARGRSGYSEEAQEQLSVPEFPPKGFPQLSEHVNATCCSLQLTWLPPNDSERNAVFTGYTLTYEEAGGGVEPRTLMVPADVSSYTIHGLNPDRAYAVRISAHNGAGSGPYSPQVLYRTTAFDTGTALRNFSVNLATKTSVLLTWEFPESSAPYRFTVEYNRQKMEVDARLRKAVIPNLQPDTSYDFKITSPGGNMGGLRHRIHAKTSPPILIRRPEICNSSEATDAGRLINDLMFCEFWSSLLKDISQKQRDPRQRQVDLRRAYITARFTPATLPAFFTLGDQLDYGGFENRALEAGQEYVFFILAELNSTTGKMFVASPYTDPVIAPDSDPQPLDAGDGLIWVVGPVLAVIFIICIVIAILLYKNKRKDSEPGTKCLLNNAEMMAHNPTDPVEMRRINFQTPGMMSHPPIPISALPEHTERLKANDNLHLSQEYESIDPGQQFTWEHSNLEVNKPKNRYANVIAYDHTRVILAPTDGIMGSDYINANYIDGYRKQNAYIATQGPLPETFGDFWRMVWEQRAASVVMMTKLEEKSRIKCDQYWPSRGTDTYGTVQVTLLDTMELATFCVRTFSLHKSGCNERREVRQFQFTAWPDHGVPEYPTPFLAFLRRVKACNPPDAGPVIVHCSAGVGRTGCFIVIDAMLERIRHERTVDVYGLVTLMRSQRNYMVQTEDQYGFIHEALLEAVACGNTEVAARSLYSYIQNLSQVEAGEHVTGIELEFKRLANSKAHTSRFVSANLPCNKFKNRLVNIMPYETTRVCLQPIRGLEGSDYINASFIDGYRQQRAYIATQGPLAETTEDFWRMLWEHNSTIVVMLTKLREMGREKCHQYWPAERSARYQYFVVDPMAEYNMPQYILREFKVTDARDGQSRTVRQFQFTDWPEQGVPKSGEGFIDFIGQVHKTKEQFGQDGPITVHCRCVTILTLCVWR</sequence>
<dbReference type="FunFam" id="2.60.40.10:FF:000015">
    <property type="entry name" value="receptor-type tyrosine-protein phosphatase delta isoform X2"/>
    <property type="match status" value="1"/>
</dbReference>
<dbReference type="Ensembl" id="ENSCCRT00020015069.1">
    <property type="protein sequence ID" value="ENSCCRP00020013662.1"/>
    <property type="gene ID" value="ENSCCRG00020006705.1"/>
</dbReference>
<evidence type="ECO:0000256" key="2">
    <source>
        <dbReference type="ARBA" id="ARBA00010504"/>
    </source>
</evidence>
<feature type="region of interest" description="Disordered" evidence="16">
    <location>
        <begin position="560"/>
        <end position="581"/>
    </location>
</feature>
<feature type="domain" description="Fibronectin type-III" evidence="21">
    <location>
        <begin position="300"/>
        <end position="393"/>
    </location>
</feature>
<dbReference type="FunFam" id="2.60.40.10:FF:000068">
    <property type="entry name" value="receptor-type tyrosine-protein phosphatase delta isoform X1"/>
    <property type="match status" value="1"/>
</dbReference>
<dbReference type="InterPro" id="IPR007110">
    <property type="entry name" value="Ig-like_dom"/>
</dbReference>
<evidence type="ECO:0000313" key="23">
    <source>
        <dbReference type="Proteomes" id="UP000694701"/>
    </source>
</evidence>
<comment type="catalytic activity">
    <reaction evidence="15">
        <text>O-phospho-L-tyrosyl-[protein] + H2O = L-tyrosyl-[protein] + phosphate</text>
        <dbReference type="Rhea" id="RHEA:10684"/>
        <dbReference type="Rhea" id="RHEA-COMP:10136"/>
        <dbReference type="Rhea" id="RHEA-COMP:20101"/>
        <dbReference type="ChEBI" id="CHEBI:15377"/>
        <dbReference type="ChEBI" id="CHEBI:43474"/>
        <dbReference type="ChEBI" id="CHEBI:46858"/>
        <dbReference type="ChEBI" id="CHEBI:61978"/>
        <dbReference type="EC" id="3.1.3.48"/>
    </reaction>
</comment>
<feature type="domain" description="Fibronectin type-III" evidence="21">
    <location>
        <begin position="580"/>
        <end position="678"/>
    </location>
</feature>
<evidence type="ECO:0000256" key="3">
    <source>
        <dbReference type="ARBA" id="ARBA00013064"/>
    </source>
</evidence>
<dbReference type="FunFam" id="2.60.40.10:FF:000360">
    <property type="entry name" value="Sidekick cell adhesion molecule 2"/>
    <property type="match status" value="1"/>
</dbReference>
<evidence type="ECO:0000256" key="1">
    <source>
        <dbReference type="ARBA" id="ARBA00004479"/>
    </source>
</evidence>
<feature type="domain" description="Tyrosine specific protein phosphatases" evidence="19">
    <location>
        <begin position="1348"/>
        <end position="1419"/>
    </location>
</feature>
<dbReference type="Pfam" id="PF13927">
    <property type="entry name" value="Ig_3"/>
    <property type="match status" value="2"/>
</dbReference>
<keyword evidence="14" id="KW-0393">Immunoglobulin domain</keyword>
<comment type="subcellular location">
    <subcellularLocation>
        <location evidence="1">Membrane</location>
        <topology evidence="1">Single-pass type I membrane protein</topology>
    </subcellularLocation>
</comment>
<evidence type="ECO:0000256" key="10">
    <source>
        <dbReference type="ARBA" id="ARBA00023136"/>
    </source>
</evidence>
<dbReference type="Gene3D" id="2.60.40.10">
    <property type="entry name" value="Immunoglobulins"/>
    <property type="match status" value="10"/>
</dbReference>
<evidence type="ECO:0000256" key="5">
    <source>
        <dbReference type="ARBA" id="ARBA00022729"/>
    </source>
</evidence>
<dbReference type="PROSITE" id="PS00383">
    <property type="entry name" value="TYR_PHOSPHATASE_1"/>
    <property type="match status" value="1"/>
</dbReference>